<evidence type="ECO:0000256" key="7">
    <source>
        <dbReference type="SAM" id="MobiDB-lite"/>
    </source>
</evidence>
<dbReference type="EMBL" id="AOGT01001904">
    <property type="protein sequence ID" value="EMG46713.1"/>
    <property type="molecule type" value="Genomic_DNA"/>
</dbReference>
<dbReference type="OrthoDB" id="19714at2759"/>
<evidence type="ECO:0000256" key="3">
    <source>
        <dbReference type="ARBA" id="ARBA00006172"/>
    </source>
</evidence>
<evidence type="ECO:0000313" key="9">
    <source>
        <dbReference type="Proteomes" id="UP000011777"/>
    </source>
</evidence>
<dbReference type="STRING" id="1245528.M3J433"/>
<dbReference type="GO" id="GO:0005737">
    <property type="term" value="C:cytoplasm"/>
    <property type="evidence" value="ECO:0007669"/>
    <property type="project" value="UniProtKB-SubCell"/>
</dbReference>
<keyword evidence="6" id="KW-0539">Nucleus</keyword>
<reference evidence="8 9" key="1">
    <citation type="submission" date="2013-02" db="EMBL/GenBank/DDBJ databases">
        <title>Genome sequence of Candida maltosa Xu316, a potential industrial strain for xylitol and ethanol production.</title>
        <authorList>
            <person name="Yu J."/>
            <person name="Wang Q."/>
            <person name="Geng X."/>
            <person name="Bao W."/>
            <person name="He P."/>
            <person name="Cai J."/>
        </authorList>
    </citation>
    <scope>NUCLEOTIDE SEQUENCE [LARGE SCALE GENOMIC DNA]</scope>
    <source>
        <strain evidence="9">Xu316</strain>
    </source>
</reference>
<accession>M3J433</accession>
<keyword evidence="9" id="KW-1185">Reference proteome</keyword>
<dbReference type="HOGENOM" id="CLU_087379_0_0_1"/>
<dbReference type="InterPro" id="IPR011993">
    <property type="entry name" value="PH-like_dom_sf"/>
</dbReference>
<name>M3J433_CANMX</name>
<sequence length="244" mass="27113">MNQPVRLIHDQPDVENTIPYVLYQSSSPNLNFIEEDKLILYGGGDKFTITTDSPSLSIDLSSVVLFVLNSSVVIWSNQSNVGVEITYPSIIFHGINEDFIYLSIKDNALLGNNIVIRYNSTPSGTTNPLFNSIVQSLQEVYGAISAVSNLYVCESDDDDEEDQVYTHDNLPALDLSQTMDQTPKIIKNSGQADDLDDDLDDENNDYVAAMNIDVGYGSIVGVKTRRDSEDQSHQDVHQKRSKLV</sequence>
<evidence type="ECO:0000313" key="8">
    <source>
        <dbReference type="EMBL" id="EMG46713.1"/>
    </source>
</evidence>
<evidence type="ECO:0000256" key="4">
    <source>
        <dbReference type="ARBA" id="ARBA00015935"/>
    </source>
</evidence>
<evidence type="ECO:0000256" key="1">
    <source>
        <dbReference type="ARBA" id="ARBA00004123"/>
    </source>
</evidence>
<gene>
    <name evidence="8" type="ORF">G210_3030</name>
</gene>
<dbReference type="GO" id="GO:0005634">
    <property type="term" value="C:nucleus"/>
    <property type="evidence" value="ECO:0007669"/>
    <property type="project" value="UniProtKB-SubCell"/>
</dbReference>
<feature type="compositionally biased region" description="Basic and acidic residues" evidence="7">
    <location>
        <begin position="225"/>
        <end position="238"/>
    </location>
</feature>
<feature type="region of interest" description="Disordered" evidence="7">
    <location>
        <begin position="225"/>
        <end position="244"/>
    </location>
</feature>
<dbReference type="AlphaFoldDB" id="M3J433"/>
<evidence type="ECO:0000256" key="5">
    <source>
        <dbReference type="ARBA" id="ARBA00022490"/>
    </source>
</evidence>
<keyword evidence="5" id="KW-0963">Cytoplasm</keyword>
<proteinExistence type="inferred from homology"/>
<dbReference type="OMA" id="HEQPNVE"/>
<dbReference type="Gene3D" id="2.30.29.30">
    <property type="entry name" value="Pleckstrin-homology domain (PH domain)/Phosphotyrosine-binding domain (PTB)"/>
    <property type="match status" value="1"/>
</dbReference>
<comment type="caution">
    <text evidence="8">The sequence shown here is derived from an EMBL/GenBank/DDBJ whole genome shotgun (WGS) entry which is preliminary data.</text>
</comment>
<dbReference type="Proteomes" id="UP000011777">
    <property type="component" value="Unassembled WGS sequence"/>
</dbReference>
<comment type="similarity">
    <text evidence="3">Belongs to the LOT5 family.</text>
</comment>
<dbReference type="InterPro" id="IPR039924">
    <property type="entry name" value="ICln/Lot5/Saf5"/>
</dbReference>
<evidence type="ECO:0000256" key="2">
    <source>
        <dbReference type="ARBA" id="ARBA00004496"/>
    </source>
</evidence>
<organism evidence="8 9">
    <name type="scientific">Candida maltosa (strain Xu316)</name>
    <name type="common">Yeast</name>
    <dbReference type="NCBI Taxonomy" id="1245528"/>
    <lineage>
        <taxon>Eukaryota</taxon>
        <taxon>Fungi</taxon>
        <taxon>Dikarya</taxon>
        <taxon>Ascomycota</taxon>
        <taxon>Saccharomycotina</taxon>
        <taxon>Pichiomycetes</taxon>
        <taxon>Debaryomycetaceae</taxon>
        <taxon>Candida/Lodderomyces clade</taxon>
        <taxon>Candida</taxon>
    </lineage>
</organism>
<protein>
    <recommendedName>
        <fullName evidence="4">Protein LOT5</fullName>
    </recommendedName>
</protein>
<evidence type="ECO:0000256" key="6">
    <source>
        <dbReference type="ARBA" id="ARBA00023242"/>
    </source>
</evidence>
<dbReference type="Pfam" id="PF03517">
    <property type="entry name" value="Voldacs"/>
    <property type="match status" value="1"/>
</dbReference>
<comment type="subcellular location">
    <subcellularLocation>
        <location evidence="2">Cytoplasm</location>
    </subcellularLocation>
    <subcellularLocation>
        <location evidence="1">Nucleus</location>
    </subcellularLocation>
</comment>
<dbReference type="eggNOG" id="ENOG502RY1I">
    <property type="taxonomic scope" value="Eukaryota"/>
</dbReference>